<dbReference type="WormBase" id="T27C10.9">
    <property type="protein sequence ID" value="CE51602"/>
    <property type="gene ID" value="WBGene00269435"/>
</dbReference>
<accession>A0A168GZC0</accession>
<organism evidence="5 6">
    <name type="scientific">Caenorhabditis elegans</name>
    <dbReference type="NCBI Taxonomy" id="6239"/>
    <lineage>
        <taxon>Eukaryota</taxon>
        <taxon>Metazoa</taxon>
        <taxon>Ecdysozoa</taxon>
        <taxon>Nematoda</taxon>
        <taxon>Chromadorea</taxon>
        <taxon>Rhabditida</taxon>
        <taxon>Rhabditina</taxon>
        <taxon>Rhabditomorpha</taxon>
        <taxon>Rhabditoidea</taxon>
        <taxon>Rhabditidae</taxon>
        <taxon>Peloderinae</taxon>
        <taxon>Caenorhabditis</taxon>
    </lineage>
</organism>
<dbReference type="InterPro" id="IPR018247">
    <property type="entry name" value="EF_Hand_1_Ca_BS"/>
</dbReference>
<evidence type="ECO:0000313" key="5">
    <source>
        <dbReference type="EMBL" id="SAP35529.1"/>
    </source>
</evidence>
<dbReference type="AlphaFoldDB" id="A0A168GZC0"/>
<dbReference type="EMBL" id="BX284601">
    <property type="protein sequence ID" value="SAP35529.1"/>
    <property type="molecule type" value="Genomic_DNA"/>
</dbReference>
<dbReference type="SMART" id="SM00054">
    <property type="entry name" value="EFh"/>
    <property type="match status" value="2"/>
</dbReference>
<dbReference type="Gene3D" id="1.10.238.10">
    <property type="entry name" value="EF-hand"/>
    <property type="match status" value="1"/>
</dbReference>
<feature type="chain" id="PRO_5007897481" evidence="3">
    <location>
        <begin position="21"/>
        <end position="127"/>
    </location>
</feature>
<dbReference type="STRING" id="6239.T27C10.9.1"/>
<evidence type="ECO:0000256" key="1">
    <source>
        <dbReference type="ARBA" id="ARBA00022737"/>
    </source>
</evidence>
<evidence type="ECO:0000259" key="4">
    <source>
        <dbReference type="PROSITE" id="PS50222"/>
    </source>
</evidence>
<feature type="domain" description="EF-hand" evidence="4">
    <location>
        <begin position="39"/>
        <end position="74"/>
    </location>
</feature>
<dbReference type="GeneID" id="28661657"/>
<dbReference type="GO" id="GO:0000226">
    <property type="term" value="P:microtubule cytoskeleton organization"/>
    <property type="evidence" value="ECO:0000318"/>
    <property type="project" value="GO_Central"/>
</dbReference>
<dbReference type="InterPro" id="IPR050145">
    <property type="entry name" value="Centrin_CML-like"/>
</dbReference>
<dbReference type="CDD" id="cd00051">
    <property type="entry name" value="EFh"/>
    <property type="match status" value="1"/>
</dbReference>
<keyword evidence="3" id="KW-0732">Signal</keyword>
<dbReference type="Pfam" id="PF13499">
    <property type="entry name" value="EF-hand_7"/>
    <property type="match status" value="1"/>
</dbReference>
<dbReference type="PANTHER" id="PTHR23050">
    <property type="entry name" value="CALCIUM BINDING PROTEIN"/>
    <property type="match status" value="1"/>
</dbReference>
<dbReference type="SUPFAM" id="SSF47473">
    <property type="entry name" value="EF-hand"/>
    <property type="match status" value="1"/>
</dbReference>
<dbReference type="PROSITE" id="PS00018">
    <property type="entry name" value="EF_HAND_1"/>
    <property type="match status" value="2"/>
</dbReference>
<evidence type="ECO:0000313" key="6">
    <source>
        <dbReference type="Proteomes" id="UP000001940"/>
    </source>
</evidence>
<name>A0A168GZC0_CAEEL</name>
<dbReference type="GO" id="GO:0005509">
    <property type="term" value="F:calcium ion binding"/>
    <property type="evidence" value="ECO:0000318"/>
    <property type="project" value="GO_Central"/>
</dbReference>
<dbReference type="KEGG" id="cel:CELE_T27C10.9"/>
<evidence type="ECO:0000256" key="3">
    <source>
        <dbReference type="SAM" id="SignalP"/>
    </source>
</evidence>
<sequence length="127" mass="14397">MNSIFFLLIVLAWIPTFGSTQGLLDELTNDLLARKHLTKTEEEIRKVFQDLDKDGDGFISVAELQAVMTNLQAWLTEEEIDDGIRSADISGDGLVDLEEFIDVTMHSQQYSKRITNSNFSVPLKNFE</sequence>
<dbReference type="RefSeq" id="NP_001317774.1">
    <property type="nucleotide sequence ID" value="NM_001330936.1"/>
</dbReference>
<dbReference type="AGR" id="WB:WBGene00269435"/>
<dbReference type="OrthoDB" id="427950at2759"/>
<dbReference type="PROSITE" id="PS50222">
    <property type="entry name" value="EF_HAND_2"/>
    <property type="match status" value="2"/>
</dbReference>
<dbReference type="FunCoup" id="A0A168GZC0">
    <property type="interactions" value="1"/>
</dbReference>
<protein>
    <submittedName>
        <fullName evidence="5">EF-hand domain-containing protein</fullName>
    </submittedName>
</protein>
<keyword evidence="6" id="KW-1185">Reference proteome</keyword>
<proteinExistence type="predicted"/>
<reference evidence="5 6" key="1">
    <citation type="journal article" date="1998" name="Science">
        <title>Genome sequence of the nematode C. elegans: a platform for investigating biology.</title>
        <authorList>
            <consortium name="The C. elegans sequencing consortium"/>
            <person name="Sulson J.E."/>
            <person name="Waterston R."/>
        </authorList>
    </citation>
    <scope>NUCLEOTIDE SEQUENCE [LARGE SCALE GENOMIC DNA]</scope>
    <source>
        <strain evidence="5 6">Bristol N2</strain>
    </source>
</reference>
<dbReference type="Bgee" id="WBGene00269435">
    <property type="expression patterns" value="Expressed in pharyngeal muscle cell (C elegans) and 2 other cell types or tissues"/>
</dbReference>
<evidence type="ECO:0000256" key="2">
    <source>
        <dbReference type="ARBA" id="ARBA00022837"/>
    </source>
</evidence>
<dbReference type="Proteomes" id="UP000001940">
    <property type="component" value="Chromosome I"/>
</dbReference>
<dbReference type="InParanoid" id="A0A168GZC0"/>
<dbReference type="GO" id="GO:0030234">
    <property type="term" value="F:enzyme regulator activity"/>
    <property type="evidence" value="ECO:0000318"/>
    <property type="project" value="GO_Central"/>
</dbReference>
<keyword evidence="2" id="KW-0106">Calcium</keyword>
<feature type="domain" description="EF-hand" evidence="4">
    <location>
        <begin position="75"/>
        <end position="110"/>
    </location>
</feature>
<gene>
    <name evidence="5" type="ORF">CELE_T27C10.9</name>
    <name evidence="5 7" type="ORF">T27C10.9</name>
</gene>
<dbReference type="FunFam" id="1.10.238.10:FF:000003">
    <property type="entry name" value="Calmodulin A"/>
    <property type="match status" value="1"/>
</dbReference>
<dbReference type="GO" id="GO:0005737">
    <property type="term" value="C:cytoplasm"/>
    <property type="evidence" value="ECO:0000318"/>
    <property type="project" value="GO_Central"/>
</dbReference>
<feature type="signal peptide" evidence="3">
    <location>
        <begin position="1"/>
        <end position="20"/>
    </location>
</feature>
<dbReference type="InterPro" id="IPR011992">
    <property type="entry name" value="EF-hand-dom_pair"/>
</dbReference>
<keyword evidence="1" id="KW-0677">Repeat</keyword>
<dbReference type="CTD" id="28661657"/>
<evidence type="ECO:0000313" key="7">
    <source>
        <dbReference type="WormBase" id="T27C10.9"/>
    </source>
</evidence>
<dbReference type="InterPro" id="IPR002048">
    <property type="entry name" value="EF_hand_dom"/>
</dbReference>